<dbReference type="EMBL" id="JARJLG010000148">
    <property type="protein sequence ID" value="KAJ7736603.1"/>
    <property type="molecule type" value="Genomic_DNA"/>
</dbReference>
<feature type="region of interest" description="Disordered" evidence="1">
    <location>
        <begin position="515"/>
        <end position="537"/>
    </location>
</feature>
<feature type="region of interest" description="Disordered" evidence="1">
    <location>
        <begin position="60"/>
        <end position="87"/>
    </location>
</feature>
<feature type="compositionally biased region" description="Basic residues" evidence="1">
    <location>
        <begin position="515"/>
        <end position="526"/>
    </location>
</feature>
<evidence type="ECO:0000313" key="2">
    <source>
        <dbReference type="EMBL" id="KAJ7736603.1"/>
    </source>
</evidence>
<protein>
    <submittedName>
        <fullName evidence="2">Uncharacterized protein</fullName>
    </submittedName>
</protein>
<reference evidence="2" key="1">
    <citation type="submission" date="2023-03" db="EMBL/GenBank/DDBJ databases">
        <title>Massive genome expansion in bonnet fungi (Mycena s.s.) driven by repeated elements and novel gene families across ecological guilds.</title>
        <authorList>
            <consortium name="Lawrence Berkeley National Laboratory"/>
            <person name="Harder C.B."/>
            <person name="Miyauchi S."/>
            <person name="Viragh M."/>
            <person name="Kuo A."/>
            <person name="Thoen E."/>
            <person name="Andreopoulos B."/>
            <person name="Lu D."/>
            <person name="Skrede I."/>
            <person name="Drula E."/>
            <person name="Henrissat B."/>
            <person name="Morin E."/>
            <person name="Kohler A."/>
            <person name="Barry K."/>
            <person name="LaButti K."/>
            <person name="Morin E."/>
            <person name="Salamov A."/>
            <person name="Lipzen A."/>
            <person name="Mereny Z."/>
            <person name="Hegedus B."/>
            <person name="Baldrian P."/>
            <person name="Stursova M."/>
            <person name="Weitz H."/>
            <person name="Taylor A."/>
            <person name="Grigoriev I.V."/>
            <person name="Nagy L.G."/>
            <person name="Martin F."/>
            <person name="Kauserud H."/>
        </authorList>
    </citation>
    <scope>NUCLEOTIDE SEQUENCE</scope>
    <source>
        <strain evidence="2">CBHHK188m</strain>
    </source>
</reference>
<feature type="compositionally biased region" description="Low complexity" evidence="1">
    <location>
        <begin position="369"/>
        <end position="382"/>
    </location>
</feature>
<feature type="region of interest" description="Disordered" evidence="1">
    <location>
        <begin position="154"/>
        <end position="224"/>
    </location>
</feature>
<feature type="compositionally biased region" description="Basic and acidic residues" evidence="1">
    <location>
        <begin position="164"/>
        <end position="177"/>
    </location>
</feature>
<name>A0AAD7I8U3_9AGAR</name>
<dbReference type="Proteomes" id="UP001215280">
    <property type="component" value="Unassembled WGS sequence"/>
</dbReference>
<feature type="region of interest" description="Disordered" evidence="1">
    <location>
        <begin position="294"/>
        <end position="382"/>
    </location>
</feature>
<accession>A0AAD7I8U3</accession>
<feature type="compositionally biased region" description="Basic residues" evidence="1">
    <location>
        <begin position="301"/>
        <end position="323"/>
    </location>
</feature>
<evidence type="ECO:0000256" key="1">
    <source>
        <dbReference type="SAM" id="MobiDB-lite"/>
    </source>
</evidence>
<sequence length="596" mass="64093">MRGAATAGHKEQHEYAPYPPRQMREVPAARAARPRLVLDSASGWCARRAVRCNQCPGMRTHSDAKRAIPSGLREGPGRVSCESSPRSEGILPLRKPAAFAFAYKDRVGGFRDVDAIWTYRDDQSACGGGGVPAKWEEAGRGHAARCRRGAEAELTGGEVGGGTAKEKAHEKEGEGEVKSLGAAVALSPPRRRYAEPTPHSSSSGGTSSSSSSLPSGAGGRARACGDTARLTHTAAESGSARCVWGVMGGSGARVQAGEGRCAGPHRVRRGERAGWCTRSALRVAPTSTYTPARGVEPFGVHRPRAASHGQRAGKMKVKARAKTLCRTYNPSSPSTTEPKPMPPLPPTARTAPSRRRSPRRPGEDGRGGATASRSAAAAQGLTASGWRSDIPNQCAYAQRAGCRCGLPVTVTKGSKFLGQVTMVSAPYYAEARAESTGSRNGLILTTYMAPSARSNLCPAYVRETFPAVLFNPKSRLPSKWDTWDALSPKPVAAACGRVVSEHRARARKVEGRRWSRKVRSPRHFKRHGETSQNKRVRKKRKFIVTYRPMKTCVKLANNQSTATFPRIKLGGCIYLGDAQEEFPHRATAESFLMYIQ</sequence>
<proteinExistence type="predicted"/>
<feature type="region of interest" description="Disordered" evidence="1">
    <location>
        <begin position="1"/>
        <end position="29"/>
    </location>
</feature>
<comment type="caution">
    <text evidence="2">The sequence shown here is derived from an EMBL/GenBank/DDBJ whole genome shotgun (WGS) entry which is preliminary data.</text>
</comment>
<feature type="compositionally biased region" description="Low complexity" evidence="1">
    <location>
        <begin position="200"/>
        <end position="215"/>
    </location>
</feature>
<evidence type="ECO:0000313" key="3">
    <source>
        <dbReference type="Proteomes" id="UP001215280"/>
    </source>
</evidence>
<dbReference type="AlphaFoldDB" id="A0AAD7I8U3"/>
<gene>
    <name evidence="2" type="ORF">DFH07DRAFT_779673</name>
</gene>
<organism evidence="2 3">
    <name type="scientific">Mycena maculata</name>
    <dbReference type="NCBI Taxonomy" id="230809"/>
    <lineage>
        <taxon>Eukaryota</taxon>
        <taxon>Fungi</taxon>
        <taxon>Dikarya</taxon>
        <taxon>Basidiomycota</taxon>
        <taxon>Agaricomycotina</taxon>
        <taxon>Agaricomycetes</taxon>
        <taxon>Agaricomycetidae</taxon>
        <taxon>Agaricales</taxon>
        <taxon>Marasmiineae</taxon>
        <taxon>Mycenaceae</taxon>
        <taxon>Mycena</taxon>
    </lineage>
</organism>
<keyword evidence="3" id="KW-1185">Reference proteome</keyword>